<accession>R7U4F2</accession>
<dbReference type="AlphaFoldDB" id="R7U4F2"/>
<evidence type="ECO:0000313" key="4">
    <source>
        <dbReference type="Proteomes" id="UP000014760"/>
    </source>
</evidence>
<dbReference type="EMBL" id="KB307802">
    <property type="protein sequence ID" value="ELT98566.1"/>
    <property type="molecule type" value="Genomic_DNA"/>
</dbReference>
<evidence type="ECO:0000313" key="3">
    <source>
        <dbReference type="EnsemblMetazoa" id="CapteP208988"/>
    </source>
</evidence>
<feature type="compositionally biased region" description="Polar residues" evidence="1">
    <location>
        <begin position="305"/>
        <end position="320"/>
    </location>
</feature>
<organism evidence="2">
    <name type="scientific">Capitella teleta</name>
    <name type="common">Polychaete worm</name>
    <dbReference type="NCBI Taxonomy" id="283909"/>
    <lineage>
        <taxon>Eukaryota</taxon>
        <taxon>Metazoa</taxon>
        <taxon>Spiralia</taxon>
        <taxon>Lophotrochozoa</taxon>
        <taxon>Annelida</taxon>
        <taxon>Polychaeta</taxon>
        <taxon>Sedentaria</taxon>
        <taxon>Scolecida</taxon>
        <taxon>Capitellidae</taxon>
        <taxon>Capitella</taxon>
    </lineage>
</organism>
<proteinExistence type="predicted"/>
<sequence>MKKYQVKTFVHRSAHDPLARSPVYQVVLMKNETFLGGDDWSPSPPDSADTQHIAFFDLGNRGSRLLLQYSNGAKQHVRHSDTKTSSNMKTTRSKIIIGDDDAVFVCHAPICGDDEAIGRRLQSKVTTSQAAKAYPPEIVGLPDREAIIISNCGAFKPTPRKKVDEITARLATQSTFAVKMRKCNSTSEGRDDVTNERKESDEKETNKQPQKEQQPKLKPTLKKLNNTTKKTLNNSGHTNAKSQHSAHKSPTRSNTTSTIKTDRTVRINSPSKRQEDSTNNQVVNLPRSAATSSNSSSQHAGSAYTKLSSSPSGTASTRTGIASPRTEAASLRTGTGSSRTQTVISHTDTASSVKTEKSSHRETYSGSSRNTSPVKNSMTSPKKQTGGFLKMILDGEDGN</sequence>
<feature type="compositionally biased region" description="Polar residues" evidence="1">
    <location>
        <begin position="332"/>
        <end position="353"/>
    </location>
</feature>
<keyword evidence="4" id="KW-1185">Reference proteome</keyword>
<reference evidence="4" key="1">
    <citation type="submission" date="2012-12" db="EMBL/GenBank/DDBJ databases">
        <authorList>
            <person name="Hellsten U."/>
            <person name="Grimwood J."/>
            <person name="Chapman J.A."/>
            <person name="Shapiro H."/>
            <person name="Aerts A."/>
            <person name="Otillar R.P."/>
            <person name="Terry A.Y."/>
            <person name="Boore J.L."/>
            <person name="Simakov O."/>
            <person name="Marletaz F."/>
            <person name="Cho S.-J."/>
            <person name="Edsinger-Gonzales E."/>
            <person name="Havlak P."/>
            <person name="Kuo D.-H."/>
            <person name="Larsson T."/>
            <person name="Lv J."/>
            <person name="Arendt D."/>
            <person name="Savage R."/>
            <person name="Osoegawa K."/>
            <person name="de Jong P."/>
            <person name="Lindberg D.R."/>
            <person name="Seaver E.C."/>
            <person name="Weisblat D.A."/>
            <person name="Putnam N.H."/>
            <person name="Grigoriev I.V."/>
            <person name="Rokhsar D.S."/>
        </authorList>
    </citation>
    <scope>NUCLEOTIDE SEQUENCE</scope>
    <source>
        <strain evidence="4">I ESC-2004</strain>
    </source>
</reference>
<dbReference type="EnsemblMetazoa" id="CapteT208988">
    <property type="protein sequence ID" value="CapteP208988"/>
    <property type="gene ID" value="CapteG208988"/>
</dbReference>
<dbReference type="HOGENOM" id="CLU_691260_0_0_1"/>
<dbReference type="Proteomes" id="UP000014760">
    <property type="component" value="Unassembled WGS sequence"/>
</dbReference>
<name>R7U4F2_CAPTE</name>
<reference evidence="2 4" key="2">
    <citation type="journal article" date="2013" name="Nature">
        <title>Insights into bilaterian evolution from three spiralian genomes.</title>
        <authorList>
            <person name="Simakov O."/>
            <person name="Marletaz F."/>
            <person name="Cho S.J."/>
            <person name="Edsinger-Gonzales E."/>
            <person name="Havlak P."/>
            <person name="Hellsten U."/>
            <person name="Kuo D.H."/>
            <person name="Larsson T."/>
            <person name="Lv J."/>
            <person name="Arendt D."/>
            <person name="Savage R."/>
            <person name="Osoegawa K."/>
            <person name="de Jong P."/>
            <person name="Grimwood J."/>
            <person name="Chapman J.A."/>
            <person name="Shapiro H."/>
            <person name="Aerts A."/>
            <person name="Otillar R.P."/>
            <person name="Terry A.Y."/>
            <person name="Boore J.L."/>
            <person name="Grigoriev I.V."/>
            <person name="Lindberg D.R."/>
            <person name="Seaver E.C."/>
            <person name="Weisblat D.A."/>
            <person name="Putnam N.H."/>
            <person name="Rokhsar D.S."/>
        </authorList>
    </citation>
    <scope>NUCLEOTIDE SEQUENCE</scope>
    <source>
        <strain evidence="2 4">I ESC-2004</strain>
    </source>
</reference>
<feature type="compositionally biased region" description="Basic and acidic residues" evidence="1">
    <location>
        <begin position="188"/>
        <end position="215"/>
    </location>
</feature>
<reference evidence="3" key="3">
    <citation type="submission" date="2015-06" db="UniProtKB">
        <authorList>
            <consortium name="EnsemblMetazoa"/>
        </authorList>
    </citation>
    <scope>IDENTIFICATION</scope>
</reference>
<evidence type="ECO:0000256" key="1">
    <source>
        <dbReference type="SAM" id="MobiDB-lite"/>
    </source>
</evidence>
<feature type="compositionally biased region" description="Low complexity" evidence="1">
    <location>
        <begin position="216"/>
        <end position="234"/>
    </location>
</feature>
<feature type="compositionally biased region" description="Polar residues" evidence="1">
    <location>
        <begin position="266"/>
        <end position="283"/>
    </location>
</feature>
<feature type="compositionally biased region" description="Polar residues" evidence="1">
    <location>
        <begin position="364"/>
        <end position="383"/>
    </location>
</feature>
<protein>
    <submittedName>
        <fullName evidence="2 3">Uncharacterized protein</fullName>
    </submittedName>
</protein>
<dbReference type="EMBL" id="AMQN01010429">
    <property type="status" value="NOT_ANNOTATED_CDS"/>
    <property type="molecule type" value="Genomic_DNA"/>
</dbReference>
<feature type="region of interest" description="Disordered" evidence="1">
    <location>
        <begin position="180"/>
        <end position="399"/>
    </location>
</feature>
<feature type="compositionally biased region" description="Basic and acidic residues" evidence="1">
    <location>
        <begin position="354"/>
        <end position="363"/>
    </location>
</feature>
<evidence type="ECO:0000313" key="2">
    <source>
        <dbReference type="EMBL" id="ELT98566.1"/>
    </source>
</evidence>
<feature type="compositionally biased region" description="Low complexity" evidence="1">
    <location>
        <begin position="288"/>
        <end position="303"/>
    </location>
</feature>
<gene>
    <name evidence="2" type="ORF">CAPTEDRAFT_208988</name>
</gene>